<dbReference type="InterPro" id="IPR052533">
    <property type="entry name" value="WalJ/YycJ-like"/>
</dbReference>
<keyword evidence="3" id="KW-1185">Reference proteome</keyword>
<protein>
    <submittedName>
        <fullName evidence="2">Phosphoribosyl 1,2-cyclic phosphodiesterase</fullName>
    </submittedName>
</protein>
<evidence type="ECO:0000313" key="3">
    <source>
        <dbReference type="Proteomes" id="UP000774000"/>
    </source>
</evidence>
<dbReference type="PANTHER" id="PTHR47619:SF1">
    <property type="entry name" value="EXODEOXYRIBONUCLEASE WALJ"/>
    <property type="match status" value="1"/>
</dbReference>
<sequence>MIIITLKVSALASGSSGNSIYIESEEKKILIDAGLSGKAINRRLEKIDRQVEDIDLILVTHEHNDHVHGVGVLARKCDIPIYATAGTWAKAEEKIGNIKGSQQKEIKQKEFTLGDCKIRPFAISHDAQEPVGYRIKSSSAQIAVATDTGEITPEVQEHVKGSDLVVLESNHDLEMLKIGPYPWHLKKRIMGEEGHLSNDDAAAFAVELAQNSVQRILLAHLSQDNNVPELAFLTIKNMLIEADIELGTDLELSFAHQDEVSPLFTIE</sequence>
<evidence type="ECO:0000259" key="1">
    <source>
        <dbReference type="SMART" id="SM00849"/>
    </source>
</evidence>
<dbReference type="InterPro" id="IPR001279">
    <property type="entry name" value="Metallo-B-lactamas"/>
</dbReference>
<dbReference type="AlphaFoldDB" id="A0A939BPW5"/>
<dbReference type="Pfam" id="PF12706">
    <property type="entry name" value="Lactamase_B_2"/>
    <property type="match status" value="1"/>
</dbReference>
<dbReference type="Proteomes" id="UP000774000">
    <property type="component" value="Unassembled WGS sequence"/>
</dbReference>
<accession>A0A939BPW5</accession>
<dbReference type="Gene3D" id="3.60.15.10">
    <property type="entry name" value="Ribonuclease Z/Hydroxyacylglutathione hydrolase-like"/>
    <property type="match status" value="1"/>
</dbReference>
<comment type="caution">
    <text evidence="2">The sequence shown here is derived from an EMBL/GenBank/DDBJ whole genome shotgun (WGS) entry which is preliminary data.</text>
</comment>
<dbReference type="SUPFAM" id="SSF56281">
    <property type="entry name" value="Metallo-hydrolase/oxidoreductase"/>
    <property type="match status" value="1"/>
</dbReference>
<evidence type="ECO:0000313" key="2">
    <source>
        <dbReference type="EMBL" id="MBM7557572.1"/>
    </source>
</evidence>
<reference evidence="2" key="1">
    <citation type="submission" date="2021-01" db="EMBL/GenBank/DDBJ databases">
        <title>Genomic Encyclopedia of Type Strains, Phase IV (KMG-IV): sequencing the most valuable type-strain genomes for metagenomic binning, comparative biology and taxonomic classification.</title>
        <authorList>
            <person name="Goeker M."/>
        </authorList>
    </citation>
    <scope>NUCLEOTIDE SEQUENCE</scope>
    <source>
        <strain evidence="2">DSM 23230</strain>
    </source>
</reference>
<proteinExistence type="predicted"/>
<organism evidence="2 3">
    <name type="scientific">Halanaerobacter jeridensis</name>
    <dbReference type="NCBI Taxonomy" id="706427"/>
    <lineage>
        <taxon>Bacteria</taxon>
        <taxon>Bacillati</taxon>
        <taxon>Bacillota</taxon>
        <taxon>Clostridia</taxon>
        <taxon>Halanaerobiales</taxon>
        <taxon>Halobacteroidaceae</taxon>
        <taxon>Halanaerobacter</taxon>
    </lineage>
</organism>
<dbReference type="InterPro" id="IPR036866">
    <property type="entry name" value="RibonucZ/Hydroxyglut_hydro"/>
</dbReference>
<dbReference type="EMBL" id="JAFBDQ010000014">
    <property type="protein sequence ID" value="MBM7557572.1"/>
    <property type="molecule type" value="Genomic_DNA"/>
</dbReference>
<feature type="domain" description="Metallo-beta-lactamase" evidence="1">
    <location>
        <begin position="16"/>
        <end position="184"/>
    </location>
</feature>
<name>A0A939BPW5_9FIRM</name>
<gene>
    <name evidence="2" type="ORF">JOC47_002438</name>
</gene>
<dbReference type="SMART" id="SM00849">
    <property type="entry name" value="Lactamase_B"/>
    <property type="match status" value="1"/>
</dbReference>
<dbReference type="PANTHER" id="PTHR47619">
    <property type="entry name" value="METALLO-HYDROLASE YYCJ-RELATED"/>
    <property type="match status" value="1"/>
</dbReference>